<keyword evidence="4" id="KW-0100">Branched-chain amino acid biosynthesis</keyword>
<dbReference type="GO" id="GO:0009098">
    <property type="term" value="P:L-leucine biosynthetic process"/>
    <property type="evidence" value="ECO:0007669"/>
    <property type="project" value="InterPro"/>
</dbReference>
<reference evidence="8" key="1">
    <citation type="submission" date="2020-06" db="EMBL/GenBank/DDBJ databases">
        <title>Unique genomic features of the anaerobic methanotrophic archaea.</title>
        <authorList>
            <person name="Chadwick G.L."/>
            <person name="Skennerton C.T."/>
            <person name="Laso-Perez R."/>
            <person name="Leu A.O."/>
            <person name="Speth D.R."/>
            <person name="Yu H."/>
            <person name="Morgan-Lang C."/>
            <person name="Hatzenpichler R."/>
            <person name="Goudeau D."/>
            <person name="Malmstrom R."/>
            <person name="Brazelton W.J."/>
            <person name="Woyke T."/>
            <person name="Hallam S.J."/>
            <person name="Tyson G.W."/>
            <person name="Wegener G."/>
            <person name="Boetius A."/>
            <person name="Orphan V."/>
        </authorList>
    </citation>
    <scope>NUCLEOTIDE SEQUENCE</scope>
</reference>
<dbReference type="Pfam" id="PF08502">
    <property type="entry name" value="LeuA_dimer"/>
    <property type="match status" value="1"/>
</dbReference>
<dbReference type="NCBIfam" id="TIGR02090">
    <property type="entry name" value="LEU1_arch"/>
    <property type="match status" value="1"/>
</dbReference>
<dbReference type="CDD" id="cd07940">
    <property type="entry name" value="DRE_TIM_IPMS"/>
    <property type="match status" value="1"/>
</dbReference>
<evidence type="ECO:0000256" key="1">
    <source>
        <dbReference type="ARBA" id="ARBA00006154"/>
    </source>
</evidence>
<gene>
    <name evidence="8" type="primary">cimA</name>
    <name evidence="8" type="ORF">FKBFPHBB_00012</name>
</gene>
<dbReference type="NCBIfam" id="NF002085">
    <property type="entry name" value="PRK00915.1-2"/>
    <property type="match status" value="1"/>
</dbReference>
<dbReference type="InterPro" id="IPR013709">
    <property type="entry name" value="2-isopropylmalate_synth_dimer"/>
</dbReference>
<dbReference type="GO" id="GO:0003852">
    <property type="term" value="F:2-isopropylmalate synthase activity"/>
    <property type="evidence" value="ECO:0007669"/>
    <property type="project" value="InterPro"/>
</dbReference>
<dbReference type="PROSITE" id="PS50991">
    <property type="entry name" value="PYR_CT"/>
    <property type="match status" value="1"/>
</dbReference>
<comment type="pathway">
    <text evidence="5">Amino-acid biosynthesis.</text>
</comment>
<dbReference type="InterPro" id="IPR036230">
    <property type="entry name" value="LeuA_allosteric_dom_sf"/>
</dbReference>
<dbReference type="PROSITE" id="PS00815">
    <property type="entry name" value="AIPM_HOMOCIT_SYNTH_1"/>
    <property type="match status" value="1"/>
</dbReference>
<dbReference type="SMART" id="SM00917">
    <property type="entry name" value="LeuA_dimer"/>
    <property type="match status" value="1"/>
</dbReference>
<organism evidence="8">
    <name type="scientific">Candidatus Methanophaga sp. ANME-1 ERB7</name>
    <dbReference type="NCBI Taxonomy" id="2759913"/>
    <lineage>
        <taxon>Archaea</taxon>
        <taxon>Methanobacteriati</taxon>
        <taxon>Methanobacteriota</taxon>
        <taxon>Stenosarchaea group</taxon>
        <taxon>Methanomicrobia</taxon>
        <taxon>Candidatus Methanophagales</taxon>
        <taxon>Candidatus Methanophagaceae</taxon>
        <taxon>Candidatus Methanophaga</taxon>
    </lineage>
</organism>
<keyword evidence="8" id="KW-0012">Acyltransferase</keyword>
<evidence type="ECO:0000256" key="2">
    <source>
        <dbReference type="ARBA" id="ARBA00022605"/>
    </source>
</evidence>
<dbReference type="Gene3D" id="1.10.238.260">
    <property type="match status" value="1"/>
</dbReference>
<dbReference type="InterPro" id="IPR002034">
    <property type="entry name" value="AIPM/Hcit_synth_CS"/>
</dbReference>
<accession>A0A7G9ZCM7</accession>
<evidence type="ECO:0000313" key="8">
    <source>
        <dbReference type="EMBL" id="QNO58011.1"/>
    </source>
</evidence>
<dbReference type="InterPro" id="IPR011830">
    <property type="entry name" value="LEU1_arch"/>
</dbReference>
<evidence type="ECO:0000256" key="5">
    <source>
        <dbReference type="ARBA" id="ARBA00029440"/>
    </source>
</evidence>
<dbReference type="InterPro" id="IPR054691">
    <property type="entry name" value="LeuA/HCS_post-cat"/>
</dbReference>
<evidence type="ECO:0000256" key="6">
    <source>
        <dbReference type="RuleBase" id="RU003523"/>
    </source>
</evidence>
<dbReference type="InterPro" id="IPR013785">
    <property type="entry name" value="Aldolase_TIM"/>
</dbReference>
<evidence type="ECO:0000256" key="4">
    <source>
        <dbReference type="ARBA" id="ARBA00023304"/>
    </source>
</evidence>
<dbReference type="SUPFAM" id="SSF110921">
    <property type="entry name" value="2-isopropylmalate synthase LeuA, allosteric (dimerisation) domain"/>
    <property type="match status" value="1"/>
</dbReference>
<proteinExistence type="inferred from homology"/>
<dbReference type="InterPro" id="IPR000891">
    <property type="entry name" value="PYR_CT"/>
</dbReference>
<dbReference type="Gene3D" id="3.20.20.70">
    <property type="entry name" value="Aldolase class I"/>
    <property type="match status" value="1"/>
</dbReference>
<dbReference type="PROSITE" id="PS00816">
    <property type="entry name" value="AIPM_HOMOCIT_SYNTH_2"/>
    <property type="match status" value="1"/>
</dbReference>
<sequence length="496" mass="53838">MIAYARSKTVKILDTTLRDGEQTPGVSLTPEQKLQIAKQLDILGVDFIEAGTAIISEGEQKAIKAIVDEALNAEISSFARLLKGDIDAAIKCGVDTVNLVAPVSDDHIKKKLRKDRETLRNMTIEMSEYVKGHGLKVEISAEDASRADMDFLKSFFYDLGQIVDRLSFCDTVGVLYPERTKEMFQALCSCDTPVSVHCHNDFGLATANSVAAVMAGAKVVHVTVNGLGERAGNASLDEVVTALELLYGVKTNIAKEKMYETSRVVMNLTKMPIAPNKPLMGDNAFTHESGMHVHGTLADKSLYEPIDPGLIGRKRRFAIGKHTGKASVKMKLDEMGISADDEQMQKILTEVKELGDKAKLITDADFQAIVDDVLHIEREEKIKLVDLSVVSGKNVYPTASLRLEIDGEEVVEAGVGIGPVDAAINALRKAMAGMEMNDLRLDEYHVDAITGGTDALVNVLVKMSRGDETITASGVSADIVIASVYALIDGVNRLYR</sequence>
<keyword evidence="2" id="KW-0028">Amino-acid biosynthesis</keyword>
<dbReference type="Gene3D" id="3.30.160.270">
    <property type="match status" value="1"/>
</dbReference>
<dbReference type="PANTHER" id="PTHR42880:SF2">
    <property type="entry name" value="(R)-CITRAMALATE SYNTHASE CIMA"/>
    <property type="match status" value="1"/>
</dbReference>
<evidence type="ECO:0000259" key="7">
    <source>
        <dbReference type="PROSITE" id="PS50991"/>
    </source>
</evidence>
<comment type="similarity">
    <text evidence="1 6">Belongs to the alpha-IPM synthase/homocitrate synthase family.</text>
</comment>
<dbReference type="EC" id="2.3.1.182" evidence="8"/>
<protein>
    <submittedName>
        <fullName evidence="8">(R)-citramalate synthase CimA</fullName>
        <ecNumber evidence="8">2.3.1.182</ecNumber>
    </submittedName>
</protein>
<dbReference type="PANTHER" id="PTHR42880">
    <property type="entry name" value="HOMOCITRATE SYNTHASE"/>
    <property type="match status" value="1"/>
</dbReference>
<name>A0A7G9ZCM7_9EURY</name>
<dbReference type="Pfam" id="PF00682">
    <property type="entry name" value="HMGL-like"/>
    <property type="match status" value="1"/>
</dbReference>
<feature type="domain" description="Pyruvate carboxyltransferase" evidence="7">
    <location>
        <begin position="10"/>
        <end position="259"/>
    </location>
</feature>
<keyword evidence="3 6" id="KW-0808">Transferase</keyword>
<dbReference type="FunFam" id="1.10.238.260:FF:000001">
    <property type="entry name" value="2-isopropylmalate synthase"/>
    <property type="match status" value="1"/>
</dbReference>
<dbReference type="AlphaFoldDB" id="A0A7G9ZCM7"/>
<dbReference type="SUPFAM" id="SSF51569">
    <property type="entry name" value="Aldolase"/>
    <property type="match status" value="1"/>
</dbReference>
<dbReference type="Pfam" id="PF22617">
    <property type="entry name" value="HCS_D2"/>
    <property type="match status" value="1"/>
</dbReference>
<evidence type="ECO:0000256" key="3">
    <source>
        <dbReference type="ARBA" id="ARBA00022679"/>
    </source>
</evidence>
<dbReference type="EMBL" id="MT631710">
    <property type="protein sequence ID" value="QNO58011.1"/>
    <property type="molecule type" value="Genomic_DNA"/>
</dbReference>